<dbReference type="CDD" id="cd03230">
    <property type="entry name" value="ABC_DR_subfamily_A"/>
    <property type="match status" value="1"/>
</dbReference>
<reference evidence="5 6" key="1">
    <citation type="submission" date="2019-03" db="EMBL/GenBank/DDBJ databases">
        <title>Genomic Encyclopedia of Type Strains, Phase IV (KMG-IV): sequencing the most valuable type-strain genomes for metagenomic binning, comparative biology and taxonomic classification.</title>
        <authorList>
            <person name="Goeker M."/>
        </authorList>
    </citation>
    <scope>NUCLEOTIDE SEQUENCE [LARGE SCALE GENOMIC DNA]</scope>
    <source>
        <strain evidence="5 6">DSM 29487</strain>
    </source>
</reference>
<accession>A0A4R3YIW7</accession>
<dbReference type="SMART" id="SM00382">
    <property type="entry name" value="AAA"/>
    <property type="match status" value="1"/>
</dbReference>
<dbReference type="GeneID" id="98916566"/>
<sequence>MDKILEIKNLNKGFDDFQLKNISLSVPTGTIVGLIGENGTGKSTIINLIENLLKEDSGEIYVFGENMRENEKRLKQKMGIIYDTCHYNEKFKCQDIENMMKLVYDNWDSTLYNEYLDKFNLPRNKRIEKFSKGMKMKLCFAAELAHHPRLLILDEATSGLDPIIRDEILEILQEFIMDENNGVLMSSHITSDLDKIADYIIFIHEGEIMFTKSYEDIHDHFGLIHCGQKVFEAMDKKDILAYKKEDFEYKVLVEDRESFAKIYQDLVIDKATIEDVMLLYVRGTRINESINL</sequence>
<gene>
    <name evidence="5" type="ORF">EDD60_12826</name>
</gene>
<dbReference type="Proteomes" id="UP000295515">
    <property type="component" value="Unassembled WGS sequence"/>
</dbReference>
<name>A0A4R3YIW7_9FIRM</name>
<dbReference type="SUPFAM" id="SSF52540">
    <property type="entry name" value="P-loop containing nucleoside triphosphate hydrolases"/>
    <property type="match status" value="1"/>
</dbReference>
<dbReference type="GO" id="GO:0005524">
    <property type="term" value="F:ATP binding"/>
    <property type="evidence" value="ECO:0007669"/>
    <property type="project" value="UniProtKB-KW"/>
</dbReference>
<keyword evidence="2" id="KW-0547">Nucleotide-binding</keyword>
<evidence type="ECO:0000256" key="3">
    <source>
        <dbReference type="ARBA" id="ARBA00022840"/>
    </source>
</evidence>
<keyword evidence="3 5" id="KW-0067">ATP-binding</keyword>
<feature type="domain" description="ABC transporter" evidence="4">
    <location>
        <begin position="5"/>
        <end position="230"/>
    </location>
</feature>
<dbReference type="Gene3D" id="3.40.50.300">
    <property type="entry name" value="P-loop containing nucleotide triphosphate hydrolases"/>
    <property type="match status" value="1"/>
</dbReference>
<dbReference type="PROSITE" id="PS00211">
    <property type="entry name" value="ABC_TRANSPORTER_1"/>
    <property type="match status" value="1"/>
</dbReference>
<evidence type="ECO:0000256" key="2">
    <source>
        <dbReference type="ARBA" id="ARBA00022741"/>
    </source>
</evidence>
<dbReference type="InterPro" id="IPR051782">
    <property type="entry name" value="ABC_Transporter_VariousFunc"/>
</dbReference>
<evidence type="ECO:0000313" key="5">
    <source>
        <dbReference type="EMBL" id="TCV91992.1"/>
    </source>
</evidence>
<keyword evidence="1" id="KW-0813">Transport</keyword>
<dbReference type="PROSITE" id="PS50893">
    <property type="entry name" value="ABC_TRANSPORTER_2"/>
    <property type="match status" value="1"/>
</dbReference>
<dbReference type="GO" id="GO:0016887">
    <property type="term" value="F:ATP hydrolysis activity"/>
    <property type="evidence" value="ECO:0007669"/>
    <property type="project" value="InterPro"/>
</dbReference>
<keyword evidence="6" id="KW-1185">Reference proteome</keyword>
<evidence type="ECO:0000259" key="4">
    <source>
        <dbReference type="PROSITE" id="PS50893"/>
    </source>
</evidence>
<dbReference type="AlphaFoldDB" id="A0A4R3YIW7"/>
<dbReference type="EMBL" id="SMCQ01000028">
    <property type="protein sequence ID" value="TCV91992.1"/>
    <property type="molecule type" value="Genomic_DNA"/>
</dbReference>
<evidence type="ECO:0000313" key="6">
    <source>
        <dbReference type="Proteomes" id="UP000295515"/>
    </source>
</evidence>
<protein>
    <submittedName>
        <fullName evidence="5">ABC-2 type transport system ATP-binding protein</fullName>
    </submittedName>
</protein>
<dbReference type="PANTHER" id="PTHR42939:SF3">
    <property type="entry name" value="ABC TRANSPORTER ATP-BINDING COMPONENT"/>
    <property type="match status" value="1"/>
</dbReference>
<organism evidence="5 6">
    <name type="scientific">Longibaculum muris</name>
    <dbReference type="NCBI Taxonomy" id="1796628"/>
    <lineage>
        <taxon>Bacteria</taxon>
        <taxon>Bacillati</taxon>
        <taxon>Bacillota</taxon>
        <taxon>Erysipelotrichia</taxon>
        <taxon>Erysipelotrichales</taxon>
        <taxon>Coprobacillaceae</taxon>
        <taxon>Longibaculum</taxon>
    </lineage>
</organism>
<dbReference type="PANTHER" id="PTHR42939">
    <property type="entry name" value="ABC TRANSPORTER ATP-BINDING PROTEIN ALBC-RELATED"/>
    <property type="match status" value="1"/>
</dbReference>
<dbReference type="RefSeq" id="WP_066446693.1">
    <property type="nucleotide sequence ID" value="NZ_JANKBF010000003.1"/>
</dbReference>
<dbReference type="InterPro" id="IPR003439">
    <property type="entry name" value="ABC_transporter-like_ATP-bd"/>
</dbReference>
<dbReference type="InterPro" id="IPR027417">
    <property type="entry name" value="P-loop_NTPase"/>
</dbReference>
<dbReference type="InterPro" id="IPR003593">
    <property type="entry name" value="AAA+_ATPase"/>
</dbReference>
<proteinExistence type="predicted"/>
<dbReference type="Pfam" id="PF00005">
    <property type="entry name" value="ABC_tran"/>
    <property type="match status" value="1"/>
</dbReference>
<dbReference type="InterPro" id="IPR017871">
    <property type="entry name" value="ABC_transporter-like_CS"/>
</dbReference>
<evidence type="ECO:0000256" key="1">
    <source>
        <dbReference type="ARBA" id="ARBA00022448"/>
    </source>
</evidence>
<comment type="caution">
    <text evidence="5">The sequence shown here is derived from an EMBL/GenBank/DDBJ whole genome shotgun (WGS) entry which is preliminary data.</text>
</comment>